<keyword evidence="9" id="KW-0732">Signal</keyword>
<accession>A0A0A0LCE1</accession>
<organism evidence="10 11">
    <name type="scientific">Cucumis sativus</name>
    <name type="common">Cucumber</name>
    <dbReference type="NCBI Taxonomy" id="3659"/>
    <lineage>
        <taxon>Eukaryota</taxon>
        <taxon>Viridiplantae</taxon>
        <taxon>Streptophyta</taxon>
        <taxon>Embryophyta</taxon>
        <taxon>Tracheophyta</taxon>
        <taxon>Spermatophyta</taxon>
        <taxon>Magnoliopsida</taxon>
        <taxon>eudicotyledons</taxon>
        <taxon>Gunneridae</taxon>
        <taxon>Pentapetalae</taxon>
        <taxon>rosids</taxon>
        <taxon>fabids</taxon>
        <taxon>Cucurbitales</taxon>
        <taxon>Cucurbitaceae</taxon>
        <taxon>Benincaseae</taxon>
        <taxon>Cucumis</taxon>
    </lineage>
</organism>
<evidence type="ECO:0000256" key="7">
    <source>
        <dbReference type="ARBA" id="ARBA00023316"/>
    </source>
</evidence>
<dbReference type="EMBL" id="CM002924">
    <property type="protein sequence ID" value="KGN58367.1"/>
    <property type="molecule type" value="Genomic_DNA"/>
</dbReference>
<evidence type="ECO:0000313" key="10">
    <source>
        <dbReference type="EMBL" id="KGN58367.1"/>
    </source>
</evidence>
<feature type="chain" id="PRO_5001965986" description="Pectate lyase superfamily protein domain-containing protein" evidence="9">
    <location>
        <begin position="30"/>
        <end position="255"/>
    </location>
</feature>
<evidence type="ECO:0000313" key="11">
    <source>
        <dbReference type="Proteomes" id="UP000029981"/>
    </source>
</evidence>
<dbReference type="AlphaFoldDB" id="A0A0A0LCE1"/>
<keyword evidence="5 8" id="KW-0378">Hydrolase</keyword>
<dbReference type="GO" id="GO:0005975">
    <property type="term" value="P:carbohydrate metabolic process"/>
    <property type="evidence" value="ECO:0007669"/>
    <property type="project" value="InterPro"/>
</dbReference>
<evidence type="ECO:0000256" key="2">
    <source>
        <dbReference type="ARBA" id="ARBA00008834"/>
    </source>
</evidence>
<dbReference type="InterPro" id="IPR011050">
    <property type="entry name" value="Pectin_lyase_fold/virulence"/>
</dbReference>
<dbReference type="Gramene" id="KGN58367">
    <property type="protein sequence ID" value="KGN58367"/>
    <property type="gene ID" value="Csa_3G629740"/>
</dbReference>
<reference evidence="10 11" key="3">
    <citation type="journal article" date="2010" name="BMC Genomics">
        <title>Transcriptome sequencing and comparative analysis of cucumber flowers with different sex types.</title>
        <authorList>
            <person name="Guo S."/>
            <person name="Zheng Y."/>
            <person name="Joung J.G."/>
            <person name="Liu S."/>
            <person name="Zhang Z."/>
            <person name="Crasta O.R."/>
            <person name="Sobral B.W."/>
            <person name="Xu Y."/>
            <person name="Huang S."/>
            <person name="Fei Z."/>
        </authorList>
    </citation>
    <scope>NUCLEOTIDE SEQUENCE [LARGE SCALE GENOMIC DNA]</scope>
    <source>
        <strain evidence="11">cv. 9930</strain>
    </source>
</reference>
<keyword evidence="3" id="KW-0134">Cell wall</keyword>
<evidence type="ECO:0000256" key="9">
    <source>
        <dbReference type="SAM" id="SignalP"/>
    </source>
</evidence>
<feature type="signal peptide" evidence="9">
    <location>
        <begin position="1"/>
        <end position="29"/>
    </location>
</feature>
<protein>
    <recommendedName>
        <fullName evidence="12">Pectate lyase superfamily protein domain-containing protein</fullName>
    </recommendedName>
</protein>
<evidence type="ECO:0000256" key="8">
    <source>
        <dbReference type="RuleBase" id="RU361169"/>
    </source>
</evidence>
<evidence type="ECO:0000256" key="5">
    <source>
        <dbReference type="ARBA" id="ARBA00022801"/>
    </source>
</evidence>
<dbReference type="GO" id="GO:0071555">
    <property type="term" value="P:cell wall organization"/>
    <property type="evidence" value="ECO:0007669"/>
    <property type="project" value="UniProtKB-KW"/>
</dbReference>
<gene>
    <name evidence="10" type="ORF">Csa_3G629740</name>
</gene>
<reference evidence="10 11" key="1">
    <citation type="journal article" date="2009" name="Nat. Genet.">
        <title>The genome of the cucumber, Cucumis sativus L.</title>
        <authorList>
            <person name="Huang S."/>
            <person name="Li R."/>
            <person name="Zhang Z."/>
            <person name="Li L."/>
            <person name="Gu X."/>
            <person name="Fan W."/>
            <person name="Lucas W.J."/>
            <person name="Wang X."/>
            <person name="Xie B."/>
            <person name="Ni P."/>
            <person name="Ren Y."/>
            <person name="Zhu H."/>
            <person name="Li J."/>
            <person name="Lin K."/>
            <person name="Jin W."/>
            <person name="Fei Z."/>
            <person name="Li G."/>
            <person name="Staub J."/>
            <person name="Kilian A."/>
            <person name="van der Vossen E.A."/>
            <person name="Wu Y."/>
            <person name="Guo J."/>
            <person name="He J."/>
            <person name="Jia Z."/>
            <person name="Ren Y."/>
            <person name="Tian G."/>
            <person name="Lu Y."/>
            <person name="Ruan J."/>
            <person name="Qian W."/>
            <person name="Wang M."/>
            <person name="Huang Q."/>
            <person name="Li B."/>
            <person name="Xuan Z."/>
            <person name="Cao J."/>
            <person name="Asan"/>
            <person name="Wu Z."/>
            <person name="Zhang J."/>
            <person name="Cai Q."/>
            <person name="Bai Y."/>
            <person name="Zhao B."/>
            <person name="Han Y."/>
            <person name="Li Y."/>
            <person name="Li X."/>
            <person name="Wang S."/>
            <person name="Shi Q."/>
            <person name="Liu S."/>
            <person name="Cho W.K."/>
            <person name="Kim J.Y."/>
            <person name="Xu Y."/>
            <person name="Heller-Uszynska K."/>
            <person name="Miao H."/>
            <person name="Cheng Z."/>
            <person name="Zhang S."/>
            <person name="Wu J."/>
            <person name="Yang Y."/>
            <person name="Kang H."/>
            <person name="Li M."/>
            <person name="Liang H."/>
            <person name="Ren X."/>
            <person name="Shi Z."/>
            <person name="Wen M."/>
            <person name="Jian M."/>
            <person name="Yang H."/>
            <person name="Zhang G."/>
            <person name="Yang Z."/>
            <person name="Chen R."/>
            <person name="Liu S."/>
            <person name="Li J."/>
            <person name="Ma L."/>
            <person name="Liu H."/>
            <person name="Zhou Y."/>
            <person name="Zhao J."/>
            <person name="Fang X."/>
            <person name="Li G."/>
            <person name="Fang L."/>
            <person name="Li Y."/>
            <person name="Liu D."/>
            <person name="Zheng H."/>
            <person name="Zhang Y."/>
            <person name="Qin N."/>
            <person name="Li Z."/>
            <person name="Yang G."/>
            <person name="Yang S."/>
            <person name="Bolund L."/>
            <person name="Kristiansen K."/>
            <person name="Zheng H."/>
            <person name="Li S."/>
            <person name="Zhang X."/>
            <person name="Yang H."/>
            <person name="Wang J."/>
            <person name="Sun R."/>
            <person name="Zhang B."/>
            <person name="Jiang S."/>
            <person name="Wang J."/>
            <person name="Du Y."/>
            <person name="Li S."/>
        </authorList>
    </citation>
    <scope>NUCLEOTIDE SEQUENCE [LARGE SCALE GENOMIC DNA]</scope>
    <source>
        <strain evidence="11">cv. 9930</strain>
    </source>
</reference>
<dbReference type="eggNOG" id="ENOG502QRN7">
    <property type="taxonomic scope" value="Eukaryota"/>
</dbReference>
<comment type="similarity">
    <text evidence="2 8">Belongs to the glycosyl hydrolase 28 family.</text>
</comment>
<dbReference type="InterPro" id="IPR000743">
    <property type="entry name" value="Glyco_hydro_28"/>
</dbReference>
<evidence type="ECO:0000256" key="6">
    <source>
        <dbReference type="ARBA" id="ARBA00023295"/>
    </source>
</evidence>
<dbReference type="Pfam" id="PF00295">
    <property type="entry name" value="Glyco_hydro_28"/>
    <property type="match status" value="1"/>
</dbReference>
<evidence type="ECO:0000256" key="1">
    <source>
        <dbReference type="ARBA" id="ARBA00004191"/>
    </source>
</evidence>
<reference evidence="10 11" key="2">
    <citation type="journal article" date="2009" name="PLoS ONE">
        <title>An integrated genetic and cytogenetic map of the cucumber genome.</title>
        <authorList>
            <person name="Ren Y."/>
            <person name="Zhang Z."/>
            <person name="Liu J."/>
            <person name="Staub J.E."/>
            <person name="Han Y."/>
            <person name="Cheng Z."/>
            <person name="Li X."/>
            <person name="Lu J."/>
            <person name="Miao H."/>
            <person name="Kang H."/>
            <person name="Xie B."/>
            <person name="Gu X."/>
            <person name="Wang X."/>
            <person name="Du Y."/>
            <person name="Jin W."/>
            <person name="Huang S."/>
        </authorList>
    </citation>
    <scope>NUCLEOTIDE SEQUENCE [LARGE SCALE GENOMIC DNA]</scope>
    <source>
        <strain evidence="11">cv. 9930</strain>
    </source>
</reference>
<keyword evidence="4" id="KW-0964">Secreted</keyword>
<evidence type="ECO:0000256" key="4">
    <source>
        <dbReference type="ARBA" id="ARBA00022525"/>
    </source>
</evidence>
<dbReference type="OMA" id="DNRAWIM"/>
<dbReference type="SUPFAM" id="SSF51126">
    <property type="entry name" value="Pectin lyase-like"/>
    <property type="match status" value="1"/>
</dbReference>
<keyword evidence="6 8" id="KW-0326">Glycosidase</keyword>
<evidence type="ECO:0008006" key="12">
    <source>
        <dbReference type="Google" id="ProtNLM"/>
    </source>
</evidence>
<sequence length="255" mass="27257">MIIQFEKRSSLALLMVLVALINLCTFSNAWSYNVVNFGAKGDGRTDSTQAFQTVWSNACASTKPTTIYVPRGRYYLRSGTFNGPCKNNAIFIRIDGTLVAPSDFQVIGNSAAWVVFRHVDGVTISGGNLDGKGAGLWTCKNSSISTTCPSGATTLQFSNSKNVVVSALTSLNSQMFHIVIHGCQNVMMKGLKVLASGNSPNTDGIHVQMSTDVAILNSKIGTGDDCISIGPGSLTVKHNNAKKNRRNAQSIIFLV</sequence>
<dbReference type="InterPro" id="IPR012334">
    <property type="entry name" value="Pectin_lyas_fold"/>
</dbReference>
<evidence type="ECO:0000256" key="3">
    <source>
        <dbReference type="ARBA" id="ARBA00022512"/>
    </source>
</evidence>
<proteinExistence type="inferred from homology"/>
<name>A0A0A0LCE1_CUCSA</name>
<keyword evidence="7" id="KW-0961">Cell wall biogenesis/degradation</keyword>
<dbReference type="Gene3D" id="2.160.20.10">
    <property type="entry name" value="Single-stranded right-handed beta-helix, Pectin lyase-like"/>
    <property type="match status" value="1"/>
</dbReference>
<dbReference type="Proteomes" id="UP000029981">
    <property type="component" value="Chromosome 3"/>
</dbReference>
<dbReference type="PANTHER" id="PTHR31375">
    <property type="match status" value="1"/>
</dbReference>
<comment type="subcellular location">
    <subcellularLocation>
        <location evidence="1">Secreted</location>
        <location evidence="1">Cell wall</location>
    </subcellularLocation>
</comment>
<dbReference type="GO" id="GO:0004650">
    <property type="term" value="F:polygalacturonase activity"/>
    <property type="evidence" value="ECO:0007669"/>
    <property type="project" value="InterPro"/>
</dbReference>
<dbReference type="STRING" id="3659.A0A0A0LCE1"/>
<reference evidence="10 11" key="4">
    <citation type="journal article" date="2011" name="BMC Genomics">
        <title>RNA-Seq improves annotation of protein-coding genes in the cucumber genome.</title>
        <authorList>
            <person name="Li Z."/>
            <person name="Zhang Z."/>
            <person name="Yan P."/>
            <person name="Huang S."/>
            <person name="Fei Z."/>
            <person name="Lin K."/>
        </authorList>
    </citation>
    <scope>NUCLEOTIDE SEQUENCE [LARGE SCALE GENOMIC DNA]</scope>
    <source>
        <strain evidence="11">cv. 9930</strain>
    </source>
</reference>
<keyword evidence="11" id="KW-1185">Reference proteome</keyword>